<proteinExistence type="predicted"/>
<dbReference type="EMBL" id="WNXD01000002">
    <property type="protein sequence ID" value="MBB2146974.1"/>
    <property type="molecule type" value="Genomic_DNA"/>
</dbReference>
<organism evidence="1 2">
    <name type="scientific">Pedobacter planticolens</name>
    <dbReference type="NCBI Taxonomy" id="2679964"/>
    <lineage>
        <taxon>Bacteria</taxon>
        <taxon>Pseudomonadati</taxon>
        <taxon>Bacteroidota</taxon>
        <taxon>Sphingobacteriia</taxon>
        <taxon>Sphingobacteriales</taxon>
        <taxon>Sphingobacteriaceae</taxon>
        <taxon>Pedobacter</taxon>
    </lineage>
</organism>
<evidence type="ECO:0000313" key="1">
    <source>
        <dbReference type="EMBL" id="MBB2146974.1"/>
    </source>
</evidence>
<protein>
    <submittedName>
        <fullName evidence="1">Glycerol acyltransferase</fullName>
    </submittedName>
</protein>
<sequence length="218" mass="25095">MIIKGRPLSNLLFKLVTSLIGIILEARFNKIVIKPIEIKEGHSYLLMCNHFSFLDGAMALYLSKKVFATNDRLKTFQVMVLKGQMKKRKWLKYLGGFSVAPGSRSINESLAHAREVLSKPGNLLLLYPQGNLESMYVRKIVFQDGINQILPRVEGDCQIIWTSILIEYFESFKPSLHFSMLDCGTNSDFDFDTITNRVNAYHETAMKRQFRFTNEDEK</sequence>
<name>A0A923DZI3_9SPHI</name>
<dbReference type="AlphaFoldDB" id="A0A923DZI3"/>
<keyword evidence="1" id="KW-0808">Transferase</keyword>
<dbReference type="GO" id="GO:0016746">
    <property type="term" value="F:acyltransferase activity"/>
    <property type="evidence" value="ECO:0007669"/>
    <property type="project" value="UniProtKB-KW"/>
</dbReference>
<keyword evidence="2" id="KW-1185">Reference proteome</keyword>
<dbReference type="SUPFAM" id="SSF69593">
    <property type="entry name" value="Glycerol-3-phosphate (1)-acyltransferase"/>
    <property type="match status" value="1"/>
</dbReference>
<reference evidence="1" key="1">
    <citation type="submission" date="2019-11" db="EMBL/GenBank/DDBJ databases">
        <title>Description of Pedobacter sp. LMG 31464T.</title>
        <authorList>
            <person name="Carlier A."/>
            <person name="Qi S."/>
            <person name="Vandamme P."/>
        </authorList>
    </citation>
    <scope>NUCLEOTIDE SEQUENCE</scope>
    <source>
        <strain evidence="1">LMG 31464</strain>
    </source>
</reference>
<dbReference type="Proteomes" id="UP000601055">
    <property type="component" value="Unassembled WGS sequence"/>
</dbReference>
<comment type="caution">
    <text evidence="1">The sequence shown here is derived from an EMBL/GenBank/DDBJ whole genome shotgun (WGS) entry which is preliminary data.</text>
</comment>
<gene>
    <name evidence="1" type="ORF">GM921_15835</name>
</gene>
<accession>A0A923DZI3</accession>
<keyword evidence="1" id="KW-0012">Acyltransferase</keyword>
<evidence type="ECO:0000313" key="2">
    <source>
        <dbReference type="Proteomes" id="UP000601055"/>
    </source>
</evidence>